<feature type="compositionally biased region" description="Low complexity" evidence="13">
    <location>
        <begin position="574"/>
        <end position="589"/>
    </location>
</feature>
<keyword evidence="9" id="KW-0460">Magnesium</keyword>
<evidence type="ECO:0000256" key="5">
    <source>
        <dbReference type="ARBA" id="ARBA00022723"/>
    </source>
</evidence>
<dbReference type="GO" id="GO:0003697">
    <property type="term" value="F:single-stranded DNA binding"/>
    <property type="evidence" value="ECO:0007669"/>
    <property type="project" value="InterPro"/>
</dbReference>
<organism evidence="16 17">
    <name type="scientific">Araneus ventricosus</name>
    <name type="common">Orbweaver spider</name>
    <name type="synonym">Epeira ventricosa</name>
    <dbReference type="NCBI Taxonomy" id="182803"/>
    <lineage>
        <taxon>Eukaryota</taxon>
        <taxon>Metazoa</taxon>
        <taxon>Ecdysozoa</taxon>
        <taxon>Arthropoda</taxon>
        <taxon>Chelicerata</taxon>
        <taxon>Arachnida</taxon>
        <taxon>Araneae</taxon>
        <taxon>Araneomorphae</taxon>
        <taxon>Entelegynae</taxon>
        <taxon>Araneoidea</taxon>
        <taxon>Araneidae</taxon>
        <taxon>Araneus</taxon>
    </lineage>
</organism>
<dbReference type="InterPro" id="IPR008918">
    <property type="entry name" value="HhH2"/>
</dbReference>
<reference evidence="16 17" key="1">
    <citation type="journal article" date="2019" name="Sci. Rep.">
        <title>Orb-weaving spider Araneus ventricosus genome elucidates the spidroin gene catalogue.</title>
        <authorList>
            <person name="Kono N."/>
            <person name="Nakamura H."/>
            <person name="Ohtoshi R."/>
            <person name="Moran D.A.P."/>
            <person name="Shinohara A."/>
            <person name="Yoshida Y."/>
            <person name="Fujiwara M."/>
            <person name="Mori M."/>
            <person name="Tomita M."/>
            <person name="Arakawa K."/>
        </authorList>
    </citation>
    <scope>NUCLEOTIDE SEQUENCE [LARGE SCALE GENOMIC DNA]</scope>
</reference>
<dbReference type="PANTHER" id="PTHR16171">
    <property type="entry name" value="DNA REPAIR PROTEIN COMPLEMENTING XP-G CELLS-RELATED"/>
    <property type="match status" value="1"/>
</dbReference>
<feature type="domain" description="XPG-I" evidence="14">
    <location>
        <begin position="643"/>
        <end position="712"/>
    </location>
</feature>
<comment type="caution">
    <text evidence="16">The sequence shown here is derived from an EMBL/GenBank/DDBJ whole genome shotgun (WGS) entry which is preliminary data.</text>
</comment>
<evidence type="ECO:0000256" key="2">
    <source>
        <dbReference type="ARBA" id="ARBA00004123"/>
    </source>
</evidence>
<proteinExistence type="inferred from homology"/>
<protein>
    <submittedName>
        <fullName evidence="16">DNA repair protein complementing XP-G cells</fullName>
    </submittedName>
</protein>
<dbReference type="EMBL" id="BGPR01000040">
    <property type="protein sequence ID" value="GBL85006.1"/>
    <property type="molecule type" value="Genomic_DNA"/>
</dbReference>
<evidence type="ECO:0000256" key="1">
    <source>
        <dbReference type="ARBA" id="ARBA00001946"/>
    </source>
</evidence>
<dbReference type="GO" id="GO:0006289">
    <property type="term" value="P:nucleotide-excision repair"/>
    <property type="evidence" value="ECO:0007669"/>
    <property type="project" value="InterPro"/>
</dbReference>
<keyword evidence="4" id="KW-0540">Nuclease</keyword>
<keyword evidence="7" id="KW-0227">DNA damage</keyword>
<dbReference type="PRINTS" id="PR00066">
    <property type="entry name" value="XRODRMPGMNTG"/>
</dbReference>
<keyword evidence="17" id="KW-1185">Reference proteome</keyword>
<dbReference type="GO" id="GO:0005634">
    <property type="term" value="C:nucleus"/>
    <property type="evidence" value="ECO:0007669"/>
    <property type="project" value="UniProtKB-SubCell"/>
</dbReference>
<dbReference type="Pfam" id="PF00752">
    <property type="entry name" value="XPG_N"/>
    <property type="match status" value="1"/>
</dbReference>
<evidence type="ECO:0000259" key="14">
    <source>
        <dbReference type="SMART" id="SM00484"/>
    </source>
</evidence>
<comment type="similarity">
    <text evidence="12">Belongs to the XPG/RAD2 endonuclease family. GEN subfamily.</text>
</comment>
<feature type="compositionally biased region" description="Low complexity" evidence="13">
    <location>
        <begin position="528"/>
        <end position="542"/>
    </location>
</feature>
<dbReference type="SMART" id="SM00485">
    <property type="entry name" value="XPGN"/>
    <property type="match status" value="1"/>
</dbReference>
<evidence type="ECO:0000256" key="9">
    <source>
        <dbReference type="ARBA" id="ARBA00022842"/>
    </source>
</evidence>
<dbReference type="SMART" id="SM00279">
    <property type="entry name" value="HhH2"/>
    <property type="match status" value="1"/>
</dbReference>
<dbReference type="Proteomes" id="UP000499080">
    <property type="component" value="Unassembled WGS sequence"/>
</dbReference>
<dbReference type="InterPro" id="IPR006085">
    <property type="entry name" value="XPG_DNA_repair_N"/>
</dbReference>
<dbReference type="Pfam" id="PF00867">
    <property type="entry name" value="XPG_I"/>
    <property type="match status" value="1"/>
</dbReference>
<dbReference type="InterPro" id="IPR003903">
    <property type="entry name" value="UIM_dom"/>
</dbReference>
<evidence type="ECO:0000256" key="7">
    <source>
        <dbReference type="ARBA" id="ARBA00022763"/>
    </source>
</evidence>
<evidence type="ECO:0000256" key="3">
    <source>
        <dbReference type="ARBA" id="ARBA00005283"/>
    </source>
</evidence>
<dbReference type="GO" id="GO:0017108">
    <property type="term" value="F:5'-flap endonuclease activity"/>
    <property type="evidence" value="ECO:0007669"/>
    <property type="project" value="UniProtKB-ARBA"/>
</dbReference>
<dbReference type="FunFam" id="1.10.150.20:FF:000030">
    <property type="entry name" value="Flap endonuclease GEN-like 1"/>
    <property type="match status" value="1"/>
</dbReference>
<dbReference type="PRINTS" id="PR00853">
    <property type="entry name" value="XPGRADSUPER"/>
</dbReference>
<feature type="region of interest" description="Disordered" evidence="13">
    <location>
        <begin position="881"/>
        <end position="946"/>
    </location>
</feature>
<gene>
    <name evidence="16" type="primary">ercc5</name>
    <name evidence="16" type="ORF">AVEN_42250_1</name>
</gene>
<comment type="cofactor">
    <cofactor evidence="1">
        <name>Mg(2+)</name>
        <dbReference type="ChEBI" id="CHEBI:18420"/>
    </cofactor>
</comment>
<keyword evidence="5" id="KW-0479">Metal-binding</keyword>
<dbReference type="OrthoDB" id="6429417at2759"/>
<feature type="compositionally biased region" description="Basic and acidic residues" evidence="13">
    <location>
        <begin position="543"/>
        <end position="563"/>
    </location>
</feature>
<evidence type="ECO:0000259" key="15">
    <source>
        <dbReference type="SMART" id="SM00485"/>
    </source>
</evidence>
<dbReference type="PANTHER" id="PTHR16171:SF7">
    <property type="entry name" value="DNA REPAIR PROTEIN RAD2"/>
    <property type="match status" value="1"/>
</dbReference>
<comment type="similarity">
    <text evidence="3">Belongs to the XPG/RAD2 endonuclease family. XPG subfamily.</text>
</comment>
<dbReference type="InterPro" id="IPR001044">
    <property type="entry name" value="XPG/Rad2_eukaryotes"/>
</dbReference>
<dbReference type="Gene3D" id="1.10.150.20">
    <property type="entry name" value="5' to 3' exonuclease, C-terminal subdomain"/>
    <property type="match status" value="1"/>
</dbReference>
<evidence type="ECO:0000256" key="8">
    <source>
        <dbReference type="ARBA" id="ARBA00022801"/>
    </source>
</evidence>
<evidence type="ECO:0000256" key="10">
    <source>
        <dbReference type="ARBA" id="ARBA00023204"/>
    </source>
</evidence>
<feature type="compositionally biased region" description="Basic residues" evidence="13">
    <location>
        <begin position="899"/>
        <end position="908"/>
    </location>
</feature>
<dbReference type="InterPro" id="IPR029060">
    <property type="entry name" value="PIN-like_dom_sf"/>
</dbReference>
<comment type="subcellular location">
    <subcellularLocation>
        <location evidence="2">Nucleus</location>
    </subcellularLocation>
</comment>
<dbReference type="PROSITE" id="PS50330">
    <property type="entry name" value="UIM"/>
    <property type="match status" value="1"/>
</dbReference>
<accession>A0A4Y2B150</accession>
<feature type="compositionally biased region" description="Basic and acidic residues" evidence="13">
    <location>
        <begin position="369"/>
        <end position="379"/>
    </location>
</feature>
<dbReference type="PROSITE" id="PS00841">
    <property type="entry name" value="XPG_1"/>
    <property type="match status" value="1"/>
</dbReference>
<dbReference type="InterPro" id="IPR036279">
    <property type="entry name" value="5-3_exonuclease_C_sf"/>
</dbReference>
<feature type="region of interest" description="Disordered" evidence="13">
    <location>
        <begin position="527"/>
        <end position="597"/>
    </location>
</feature>
<dbReference type="InterPro" id="IPR019974">
    <property type="entry name" value="XPG_CS"/>
</dbReference>
<dbReference type="GO" id="GO:0008821">
    <property type="term" value="F:crossover junction DNA endonuclease activity"/>
    <property type="evidence" value="ECO:0007669"/>
    <property type="project" value="UniProtKB-ARBA"/>
</dbReference>
<dbReference type="SUPFAM" id="SSF88723">
    <property type="entry name" value="PIN domain-like"/>
    <property type="match status" value="1"/>
</dbReference>
<keyword evidence="6" id="KW-0255">Endonuclease</keyword>
<dbReference type="SMART" id="SM00484">
    <property type="entry name" value="XPGI"/>
    <property type="match status" value="1"/>
</dbReference>
<dbReference type="InterPro" id="IPR006086">
    <property type="entry name" value="XPG-I_dom"/>
</dbReference>
<evidence type="ECO:0000313" key="17">
    <source>
        <dbReference type="Proteomes" id="UP000499080"/>
    </source>
</evidence>
<dbReference type="AlphaFoldDB" id="A0A4Y2B150"/>
<keyword evidence="8" id="KW-0378">Hydrolase</keyword>
<dbReference type="InterPro" id="IPR006084">
    <property type="entry name" value="XPG/Rad2"/>
</dbReference>
<feature type="domain" description="XPG N-terminal" evidence="15">
    <location>
        <begin position="1"/>
        <end position="98"/>
    </location>
</feature>
<dbReference type="SMART" id="SM00726">
    <property type="entry name" value="UIM"/>
    <property type="match status" value="1"/>
</dbReference>
<keyword evidence="11" id="KW-0539">Nucleus</keyword>
<dbReference type="GO" id="GO:0046872">
    <property type="term" value="F:metal ion binding"/>
    <property type="evidence" value="ECO:0007669"/>
    <property type="project" value="UniProtKB-KW"/>
</dbReference>
<evidence type="ECO:0000256" key="13">
    <source>
        <dbReference type="SAM" id="MobiDB-lite"/>
    </source>
</evidence>
<keyword evidence="10" id="KW-0234">DNA repair</keyword>
<feature type="compositionally biased region" description="Polar residues" evidence="13">
    <location>
        <begin position="564"/>
        <end position="573"/>
    </location>
</feature>
<evidence type="ECO:0000256" key="11">
    <source>
        <dbReference type="ARBA" id="ARBA00023242"/>
    </source>
</evidence>
<dbReference type="SUPFAM" id="SSF47807">
    <property type="entry name" value="5' to 3' exonuclease, C-terminal subdomain"/>
    <property type="match status" value="1"/>
</dbReference>
<name>A0A4Y2B150_ARAVE</name>
<feature type="region of interest" description="Disordered" evidence="13">
    <location>
        <begin position="357"/>
        <end position="379"/>
    </location>
</feature>
<evidence type="ECO:0000313" key="16">
    <source>
        <dbReference type="EMBL" id="GBL85006.1"/>
    </source>
</evidence>
<dbReference type="CDD" id="cd09868">
    <property type="entry name" value="PIN_XPG_RAD2"/>
    <property type="match status" value="2"/>
</dbReference>
<dbReference type="CDD" id="cd09904">
    <property type="entry name" value="H3TH_XPG"/>
    <property type="match status" value="1"/>
</dbReference>
<sequence length="946" mass="106681">MGVLGLWQLLAPVGQPVALESLENKIFAVDISIWLNQALKGYRDSQGGSVANAHLLSLFSRLCKLLFYKIRPIIVFDGGFPELKKQTIINRHQRRAAVKQTSRDIGLKILTNYLASKNLAAVGGETSSKAIIRPKEKVRDEIFILPPLPDNSLKEEEESVDDTDSIEWKFTNFSKEDIKYLNKIDLESDDFNNLPPDVKQEILSTLKESRKHRTWDQYEELPEESQEFSNYQMQCLLKKRSLSRKLEEVQKDMRQISSADFIAQYTSDHVVGETNKIMSDDISHYVLLKKIIQKNEDSVKDEESKNSSSVMLDTKNAFIKDLENIDVDDYLASKTNLSQNNNSKKIKTEVSFESNLLMEEDVDNPPKLVESEKSDTKEPRLSQKFIDDALSSDDDELALAIQMSMEQSNEGKTGTDTLSSLIQSSVNNNEPVEILFVKPAETDESIQKSTVCLSSSDDELIPCEEKIELGIKSVPSSTSEKPSTEVQCSLIKTTVASKLENKDFDKKSLMDVSCSVAIPKELSKTSADVLSSNSQLDSVSSNKSDKKFNDEISPKNVPIEEHQNTSANGQFTDSYPSTSYAQSPSSSSELTEEEKAEIAQRNLQLQEDLESATALLAADKAKQDRQNRTVQEHMVEECKELLQLFGVPFIVSPTEAEAQCAFYDYQNLTHGTITDDSDVWLFGGKRVYKNFFTQQKYVEFYKDNEVFTHFGLSRKKLINFAMLTGSDYTEGIDGVGPVKATEILSEFPKDGFEALYEFKEWWTKANKHALPPENKVRAKLMKLVLPENFPDERIPDAYLNPAIDDSTEKFTWGRPDLDALRDYTRERFGWNKAKVDEAVLPVIKKLSERDTQTHIDNFFTVSLKKQTNLFPSKRIMSALKKLTSPQKGSNSEQTTAKVATKRKAKNSAKKPVPPKVARTAKNSKRQAVKLSKPQGPVLSEESSDES</sequence>
<evidence type="ECO:0000256" key="6">
    <source>
        <dbReference type="ARBA" id="ARBA00022759"/>
    </source>
</evidence>
<evidence type="ECO:0000256" key="12">
    <source>
        <dbReference type="ARBA" id="ARBA00038112"/>
    </source>
</evidence>
<dbReference type="GO" id="GO:0000400">
    <property type="term" value="F:four-way junction DNA binding"/>
    <property type="evidence" value="ECO:0007669"/>
    <property type="project" value="UniProtKB-ARBA"/>
</dbReference>
<feature type="compositionally biased region" description="Polar residues" evidence="13">
    <location>
        <begin position="883"/>
        <end position="893"/>
    </location>
</feature>
<evidence type="ECO:0000256" key="4">
    <source>
        <dbReference type="ARBA" id="ARBA00022722"/>
    </source>
</evidence>
<dbReference type="Gene3D" id="3.40.50.1010">
    <property type="entry name" value="5'-nuclease"/>
    <property type="match status" value="2"/>
</dbReference>